<dbReference type="GO" id="GO:0005249">
    <property type="term" value="F:voltage-gated potassium channel activity"/>
    <property type="evidence" value="ECO:0007669"/>
    <property type="project" value="InterPro"/>
</dbReference>
<evidence type="ECO:0000313" key="14">
    <source>
        <dbReference type="Ensembl" id="ENSEASP00005001323.1"/>
    </source>
</evidence>
<name>A0A8C4KTF9_EQUAS</name>
<evidence type="ECO:0000256" key="10">
    <source>
        <dbReference type="ARBA" id="ARBA00034430"/>
    </source>
</evidence>
<evidence type="ECO:0000256" key="4">
    <source>
        <dbReference type="ARBA" id="ARBA00022538"/>
    </source>
</evidence>
<evidence type="ECO:0000256" key="5">
    <source>
        <dbReference type="ARBA" id="ARBA00022826"/>
    </source>
</evidence>
<comment type="subcellular location">
    <subcellularLocation>
        <location evidence="1">Cell membrane</location>
        <topology evidence="1">Multi-pass membrane protein</topology>
    </subcellularLocation>
</comment>
<evidence type="ECO:0000256" key="8">
    <source>
        <dbReference type="ARBA" id="ARBA00023065"/>
    </source>
</evidence>
<keyword evidence="3" id="KW-1003">Cell membrane</keyword>
<feature type="compositionally biased region" description="Basic and acidic residues" evidence="11">
    <location>
        <begin position="267"/>
        <end position="285"/>
    </location>
</feature>
<feature type="domain" description="Potassium channel voltage dependent KCNQ C-terminal" evidence="13">
    <location>
        <begin position="87"/>
        <end position="249"/>
    </location>
</feature>
<protein>
    <submittedName>
        <fullName evidence="14">Potassium voltage-gated channel subfamily Q member 4</fullName>
    </submittedName>
</protein>
<dbReference type="AlphaFoldDB" id="A0A8C4KTF9"/>
<evidence type="ECO:0000256" key="6">
    <source>
        <dbReference type="ARBA" id="ARBA00022882"/>
    </source>
</evidence>
<keyword evidence="3" id="KW-0472">Membrane</keyword>
<feature type="compositionally biased region" description="Basic and acidic residues" evidence="11">
    <location>
        <begin position="214"/>
        <end position="228"/>
    </location>
</feature>
<accession>A0A8C4KTF9</accession>
<dbReference type="InterPro" id="IPR013821">
    <property type="entry name" value="K_chnl_volt-dep_KCNQ_C"/>
</dbReference>
<comment type="catalytic activity">
    <reaction evidence="10">
        <text>K(+)(in) = K(+)(out)</text>
        <dbReference type="Rhea" id="RHEA:29463"/>
        <dbReference type="ChEBI" id="CHEBI:29103"/>
    </reaction>
</comment>
<feature type="chain" id="PRO_5034951777" evidence="12">
    <location>
        <begin position="29"/>
        <end position="333"/>
    </location>
</feature>
<proteinExistence type="predicted"/>
<keyword evidence="7" id="KW-0630">Potassium</keyword>
<feature type="region of interest" description="Disordered" evidence="11">
    <location>
        <begin position="119"/>
        <end position="139"/>
    </location>
</feature>
<dbReference type="InterPro" id="IPR003937">
    <property type="entry name" value="K_chnl_volt-dep_KCNQ"/>
</dbReference>
<evidence type="ECO:0000256" key="12">
    <source>
        <dbReference type="SAM" id="SignalP"/>
    </source>
</evidence>
<keyword evidence="12" id="KW-0732">Signal</keyword>
<evidence type="ECO:0000256" key="2">
    <source>
        <dbReference type="ARBA" id="ARBA00022448"/>
    </source>
</evidence>
<dbReference type="PANTHER" id="PTHR47735:SF7">
    <property type="entry name" value="POTASSIUM VOLTAGE-GATED CHANNEL SUBFAMILY KQT MEMBER 4"/>
    <property type="match status" value="1"/>
</dbReference>
<keyword evidence="8" id="KW-0406">Ion transport</keyword>
<evidence type="ECO:0000256" key="1">
    <source>
        <dbReference type="ARBA" id="ARBA00004651"/>
    </source>
</evidence>
<feature type="compositionally biased region" description="Polar residues" evidence="11">
    <location>
        <begin position="91"/>
        <end position="106"/>
    </location>
</feature>
<evidence type="ECO:0000259" key="13">
    <source>
        <dbReference type="Pfam" id="PF03520"/>
    </source>
</evidence>
<dbReference type="PANTHER" id="PTHR47735">
    <property type="entry name" value="POTASSIUM VOLTAGE-GATED CHANNEL SUBFAMILY KQT MEMBER 4"/>
    <property type="match status" value="1"/>
</dbReference>
<evidence type="ECO:0000256" key="11">
    <source>
        <dbReference type="SAM" id="MobiDB-lite"/>
    </source>
</evidence>
<reference evidence="14" key="1">
    <citation type="submission" date="2023-03" db="UniProtKB">
        <authorList>
            <consortium name="Ensembl"/>
        </authorList>
    </citation>
    <scope>IDENTIFICATION</scope>
</reference>
<keyword evidence="2" id="KW-0813">Transport</keyword>
<dbReference type="Pfam" id="PF03520">
    <property type="entry name" value="KCNQ_channel"/>
    <property type="match status" value="1"/>
</dbReference>
<sequence>MSTPPFPITSSIHSIVLFLSLFPRPPHSSTPAPPSLPGSWREEEAAGHRCLRLSSRMGIKDRIRMGSSQRRTGPSKQHLAPPPMPASPSSEQVGEGTSPTKVQKSWSFNDRTRFRASLRLKPRTSAEEGPSEEVAEEKSYQCELTVDDVMPAVKTVIRSVRILKFLVAKRKFKETLRPYDVKDVIEQYSAGHLDMLGRIKSLQARVDQIVGRGPGDRKTREKGDKPSDSEAVDEISMMGRVVKVEKQVSVGGSFAGVAGLAVDREALEGSGDKHRGRVRPSERLARAPGEAQAGPEQPRPAEPRPTGKPRLPGSPPTPTEPPDRPTLSCQDPP</sequence>
<evidence type="ECO:0000256" key="7">
    <source>
        <dbReference type="ARBA" id="ARBA00022958"/>
    </source>
</evidence>
<evidence type="ECO:0000256" key="9">
    <source>
        <dbReference type="ARBA" id="ARBA00023303"/>
    </source>
</evidence>
<feature type="region of interest" description="Disordered" evidence="11">
    <location>
        <begin position="267"/>
        <end position="333"/>
    </location>
</feature>
<dbReference type="GO" id="GO:0008076">
    <property type="term" value="C:voltage-gated potassium channel complex"/>
    <property type="evidence" value="ECO:0007669"/>
    <property type="project" value="TreeGrafter"/>
</dbReference>
<feature type="region of interest" description="Disordered" evidence="11">
    <location>
        <begin position="23"/>
        <end position="106"/>
    </location>
</feature>
<feature type="compositionally biased region" description="Polar residues" evidence="11">
    <location>
        <begin position="66"/>
        <end position="75"/>
    </location>
</feature>
<evidence type="ECO:0000256" key="3">
    <source>
        <dbReference type="ARBA" id="ARBA00022475"/>
    </source>
</evidence>
<keyword evidence="6" id="KW-0851">Voltage-gated channel</keyword>
<feature type="compositionally biased region" description="Pro residues" evidence="11">
    <location>
        <begin position="23"/>
        <end position="36"/>
    </location>
</feature>
<gene>
    <name evidence="14" type="primary">KCNQ4</name>
</gene>
<feature type="region of interest" description="Disordered" evidence="11">
    <location>
        <begin position="210"/>
        <end position="232"/>
    </location>
</feature>
<dbReference type="Ensembl" id="ENSEAST00005001494.1">
    <property type="protein sequence ID" value="ENSEASP00005001323.1"/>
    <property type="gene ID" value="ENSEASG00005001062.1"/>
</dbReference>
<dbReference type="Gene3D" id="6.10.140.1910">
    <property type="match status" value="1"/>
</dbReference>
<keyword evidence="9" id="KW-0407">Ion channel</keyword>
<keyword evidence="5" id="KW-0631">Potassium channel</keyword>
<feature type="signal peptide" evidence="12">
    <location>
        <begin position="1"/>
        <end position="28"/>
    </location>
</feature>
<keyword evidence="4" id="KW-0633">Potassium transport</keyword>
<organism evidence="14">
    <name type="scientific">Equus asinus asinus</name>
    <dbReference type="NCBI Taxonomy" id="83772"/>
    <lineage>
        <taxon>Eukaryota</taxon>
        <taxon>Metazoa</taxon>
        <taxon>Chordata</taxon>
        <taxon>Craniata</taxon>
        <taxon>Vertebrata</taxon>
        <taxon>Euteleostomi</taxon>
        <taxon>Mammalia</taxon>
        <taxon>Eutheria</taxon>
        <taxon>Laurasiatheria</taxon>
        <taxon>Perissodactyla</taxon>
        <taxon>Equidae</taxon>
        <taxon>Equus</taxon>
    </lineage>
</organism>